<dbReference type="CDD" id="cd07197">
    <property type="entry name" value="nitrilase"/>
    <property type="match status" value="1"/>
</dbReference>
<dbReference type="AlphaFoldDB" id="A0A832WQM8"/>
<evidence type="ECO:0000313" key="2">
    <source>
        <dbReference type="EMBL" id="HII75125.1"/>
    </source>
</evidence>
<gene>
    <name evidence="2" type="ORF">HA332_12355</name>
</gene>
<name>A0A832WQM8_9CREN</name>
<feature type="domain" description="CN hydrolase" evidence="1">
    <location>
        <begin position="1"/>
        <end position="215"/>
    </location>
</feature>
<evidence type="ECO:0000259" key="1">
    <source>
        <dbReference type="PROSITE" id="PS50263"/>
    </source>
</evidence>
<dbReference type="PANTHER" id="PTHR23088:SF27">
    <property type="entry name" value="DEAMINATED GLUTATHIONE AMIDASE"/>
    <property type="match status" value="1"/>
</dbReference>
<dbReference type="SUPFAM" id="SSF56317">
    <property type="entry name" value="Carbon-nitrogen hydrolase"/>
    <property type="match status" value="1"/>
</dbReference>
<dbReference type="Proteomes" id="UP000646844">
    <property type="component" value="Unassembled WGS sequence"/>
</dbReference>
<dbReference type="RefSeq" id="WP_052846768.1">
    <property type="nucleotide sequence ID" value="NZ_BAABQO010000001.1"/>
</dbReference>
<dbReference type="Pfam" id="PF00795">
    <property type="entry name" value="CN_hydrolase"/>
    <property type="match status" value="1"/>
</dbReference>
<dbReference type="PANTHER" id="PTHR23088">
    <property type="entry name" value="NITRILASE-RELATED"/>
    <property type="match status" value="1"/>
</dbReference>
<dbReference type="PROSITE" id="PS50263">
    <property type="entry name" value="CN_HYDROLASE"/>
    <property type="match status" value="1"/>
</dbReference>
<protein>
    <submittedName>
        <fullName evidence="2">Carbon-nitrogen hydrolase family protein</fullName>
    </submittedName>
</protein>
<dbReference type="PROSITE" id="PS01227">
    <property type="entry name" value="UPF0012"/>
    <property type="match status" value="1"/>
</dbReference>
<dbReference type="InterPro" id="IPR003010">
    <property type="entry name" value="C-N_Hydrolase"/>
</dbReference>
<accession>A0A832WQM8</accession>
<sequence>MKIGIVQPLNTTNALYLTEESLKSGAEIVLLPEKWIRTLDDLPLHNFQQLAKKYTAYIIPGAIEDGVSIISPLIDPNGEIKAIAKKIHLFGDEKNRLLSGSSAIIFKYRGIKIGIAICYDVDFPEIVREMFLRGVEILLVPSKIPKDGIDLWREYLKVRVLENRIALVNANAFSPPEYLGMSIAYIPSLRGRFIEAKPIGELGDKEGQIVIDINPLSYMSFRIERLKEYKQFDIKELE</sequence>
<organism evidence="2 3">
    <name type="scientific">Sulfurisphaera tokodaii</name>
    <dbReference type="NCBI Taxonomy" id="111955"/>
    <lineage>
        <taxon>Archaea</taxon>
        <taxon>Thermoproteota</taxon>
        <taxon>Thermoprotei</taxon>
        <taxon>Sulfolobales</taxon>
        <taxon>Sulfolobaceae</taxon>
        <taxon>Sulfurisphaera</taxon>
    </lineage>
</organism>
<dbReference type="Gene3D" id="3.60.110.10">
    <property type="entry name" value="Carbon-nitrogen hydrolase"/>
    <property type="match status" value="1"/>
</dbReference>
<reference evidence="2" key="1">
    <citation type="journal article" date="2020" name="bioRxiv">
        <title>A rank-normalized archaeal taxonomy based on genome phylogeny resolves widespread incomplete and uneven classifications.</title>
        <authorList>
            <person name="Rinke C."/>
            <person name="Chuvochina M."/>
            <person name="Mussig A.J."/>
            <person name="Chaumeil P.-A."/>
            <person name="Waite D.W."/>
            <person name="Whitman W.B."/>
            <person name="Parks D.H."/>
            <person name="Hugenholtz P."/>
        </authorList>
    </citation>
    <scope>NUCLEOTIDE SEQUENCE</scope>
    <source>
        <strain evidence="2">UBA8838</strain>
    </source>
</reference>
<proteinExistence type="predicted"/>
<dbReference type="InterPro" id="IPR036526">
    <property type="entry name" value="C-N_Hydrolase_sf"/>
</dbReference>
<comment type="caution">
    <text evidence="2">The sequence shown here is derived from an EMBL/GenBank/DDBJ whole genome shotgun (WGS) entry which is preliminary data.</text>
</comment>
<dbReference type="InterPro" id="IPR001110">
    <property type="entry name" value="UPF0012_CS"/>
</dbReference>
<dbReference type="OMA" id="EESYMIV"/>
<dbReference type="EMBL" id="DUJO01000052">
    <property type="protein sequence ID" value="HII75125.1"/>
    <property type="molecule type" value="Genomic_DNA"/>
</dbReference>
<dbReference type="GeneID" id="25400403"/>
<dbReference type="GO" id="GO:0016787">
    <property type="term" value="F:hydrolase activity"/>
    <property type="evidence" value="ECO:0007669"/>
    <property type="project" value="UniProtKB-KW"/>
</dbReference>
<evidence type="ECO:0000313" key="3">
    <source>
        <dbReference type="Proteomes" id="UP000646844"/>
    </source>
</evidence>
<keyword evidence="2" id="KW-0378">Hydrolase</keyword>